<dbReference type="OrthoDB" id="660497at2"/>
<keyword evidence="3" id="KW-1185">Reference proteome</keyword>
<organism evidence="2 3">
    <name type="scientific">Deminuibacter soli</name>
    <dbReference type="NCBI Taxonomy" id="2291815"/>
    <lineage>
        <taxon>Bacteria</taxon>
        <taxon>Pseudomonadati</taxon>
        <taxon>Bacteroidota</taxon>
        <taxon>Chitinophagia</taxon>
        <taxon>Chitinophagales</taxon>
        <taxon>Chitinophagaceae</taxon>
        <taxon>Deminuibacter</taxon>
    </lineage>
</organism>
<dbReference type="EMBL" id="QTJU01000005">
    <property type="protein sequence ID" value="RFM27306.1"/>
    <property type="molecule type" value="Genomic_DNA"/>
</dbReference>
<proteinExistence type="predicted"/>
<reference evidence="2 3" key="1">
    <citation type="submission" date="2018-08" db="EMBL/GenBank/DDBJ databases">
        <title>Chitinophagaceae sp. K23C18032701, a novel bacterium isolated from forest soil.</title>
        <authorList>
            <person name="Wang C."/>
        </authorList>
    </citation>
    <scope>NUCLEOTIDE SEQUENCE [LARGE SCALE GENOMIC DNA]</scope>
    <source>
        <strain evidence="2 3">K23C18032701</strain>
    </source>
</reference>
<evidence type="ECO:0000313" key="3">
    <source>
        <dbReference type="Proteomes" id="UP000261284"/>
    </source>
</evidence>
<accession>A0A3E1NH70</accession>
<feature type="signal peptide" evidence="1">
    <location>
        <begin position="1"/>
        <end position="21"/>
    </location>
</feature>
<name>A0A3E1NH70_9BACT</name>
<dbReference type="AlphaFoldDB" id="A0A3E1NH70"/>
<gene>
    <name evidence="2" type="ORF">DXN05_14860</name>
</gene>
<dbReference type="RefSeq" id="WP_116848063.1">
    <property type="nucleotide sequence ID" value="NZ_QTJU01000005.1"/>
</dbReference>
<evidence type="ECO:0000313" key="2">
    <source>
        <dbReference type="EMBL" id="RFM27306.1"/>
    </source>
</evidence>
<keyword evidence="1" id="KW-0732">Signal</keyword>
<protein>
    <submittedName>
        <fullName evidence="2">Uncharacterized protein</fullName>
    </submittedName>
</protein>
<sequence length="165" mass="18448">MKLSVLLCTILLLAAAAPVFAQSNAEDVDMVQSAFGKDKKALMSAYLQVPAKDSVAFWKLYDEYESKRKELGKKRISLLQDYAAQYNNLSSQEATKLAESSFSNDGDYTSLYKSYFKKFSGVLGGVNAAKMFQLEVYLQTRTRLAIMENIPFIGELNSQQKAPNQ</sequence>
<dbReference type="Proteomes" id="UP000261284">
    <property type="component" value="Unassembled WGS sequence"/>
</dbReference>
<feature type="chain" id="PRO_5017727187" evidence="1">
    <location>
        <begin position="22"/>
        <end position="165"/>
    </location>
</feature>
<comment type="caution">
    <text evidence="2">The sequence shown here is derived from an EMBL/GenBank/DDBJ whole genome shotgun (WGS) entry which is preliminary data.</text>
</comment>
<evidence type="ECO:0000256" key="1">
    <source>
        <dbReference type="SAM" id="SignalP"/>
    </source>
</evidence>